<sequence length="144" mass="16508">MKFFRDIKAVGTNGFYLRYRLKYFSTVTASISFPFGNDLGTQENIHFMWWSSNSASGFRTINDFEINAKDCYLSSFCRTSLFDGRLGYVSLISRMRTVQDRINLKPSYLYGKGPTKKNIAKLEEKIGRCPTKSISTGQLKSIIH</sequence>
<gene>
    <name evidence="1" type="ORF">DDR33_02080</name>
</gene>
<organism evidence="1 2">
    <name type="scientific">Pararcticibacter amylolyticus</name>
    <dbReference type="NCBI Taxonomy" id="2173175"/>
    <lineage>
        <taxon>Bacteria</taxon>
        <taxon>Pseudomonadati</taxon>
        <taxon>Bacteroidota</taxon>
        <taxon>Sphingobacteriia</taxon>
        <taxon>Sphingobacteriales</taxon>
        <taxon>Sphingobacteriaceae</taxon>
        <taxon>Pararcticibacter</taxon>
    </lineage>
</organism>
<protein>
    <submittedName>
        <fullName evidence="1">Uncharacterized protein</fullName>
    </submittedName>
</protein>
<keyword evidence="2" id="KW-1185">Reference proteome</keyword>
<name>A0A2U2PMQ6_9SPHI</name>
<dbReference type="AlphaFoldDB" id="A0A2U2PMQ6"/>
<evidence type="ECO:0000313" key="2">
    <source>
        <dbReference type="Proteomes" id="UP000245647"/>
    </source>
</evidence>
<proteinExistence type="predicted"/>
<accession>A0A2U2PMQ6</accession>
<dbReference type="Proteomes" id="UP000245647">
    <property type="component" value="Unassembled WGS sequence"/>
</dbReference>
<dbReference type="EMBL" id="QEAS01000001">
    <property type="protein sequence ID" value="PWG82670.1"/>
    <property type="molecule type" value="Genomic_DNA"/>
</dbReference>
<reference evidence="1 2" key="1">
    <citation type="submission" date="2018-04" db="EMBL/GenBank/DDBJ databases">
        <title>Pedobacter chongqingensis sp. nov., isolated from a rottenly hemp rope.</title>
        <authorList>
            <person name="Cai Y."/>
        </authorList>
    </citation>
    <scope>NUCLEOTIDE SEQUENCE [LARGE SCALE GENOMIC DNA]</scope>
    <source>
        <strain evidence="1 2">FJ4-8</strain>
    </source>
</reference>
<comment type="caution">
    <text evidence="1">The sequence shown here is derived from an EMBL/GenBank/DDBJ whole genome shotgun (WGS) entry which is preliminary data.</text>
</comment>
<evidence type="ECO:0000313" key="1">
    <source>
        <dbReference type="EMBL" id="PWG82670.1"/>
    </source>
</evidence>